<evidence type="ECO:0000313" key="2">
    <source>
        <dbReference type="EMBL" id="RVU03320.1"/>
    </source>
</evidence>
<name>A0A3S2VB64_9SPHN</name>
<evidence type="ECO:0000256" key="1">
    <source>
        <dbReference type="SAM" id="Phobius"/>
    </source>
</evidence>
<keyword evidence="1" id="KW-1133">Transmembrane helix</keyword>
<sequence>MPIARTAKIAAVTLLVGAISQIPASLLGALSQPWAFAGWLVLTFGALSLCDELGATRPLNRAGLIVFGICFVARTVMVVVPDPAVIVRAELTFALSSLLALQLWSAALMHRRDRPKVIGILGSLLSASGLAVLVAAHVLAAGAGYLGFAELFSALRHPDLEPHRAMVSLATITVIWSGITGVALWTRDLKGLP</sequence>
<dbReference type="RefSeq" id="WP_127711563.1">
    <property type="nucleotide sequence ID" value="NZ_SACO01000017.1"/>
</dbReference>
<keyword evidence="1" id="KW-0472">Membrane</keyword>
<evidence type="ECO:0000313" key="3">
    <source>
        <dbReference type="Proteomes" id="UP000282837"/>
    </source>
</evidence>
<gene>
    <name evidence="2" type="ORF">EOE18_16585</name>
</gene>
<reference evidence="2 3" key="1">
    <citation type="submission" date="2019-01" db="EMBL/GenBank/DDBJ databases">
        <authorList>
            <person name="Chen W.-M."/>
        </authorList>
    </citation>
    <scope>NUCLEOTIDE SEQUENCE [LARGE SCALE GENOMIC DNA]</scope>
    <source>
        <strain evidence="2 3">FSY-9</strain>
    </source>
</reference>
<accession>A0A3S2VB64</accession>
<dbReference type="EMBL" id="SACO01000017">
    <property type="protein sequence ID" value="RVU03320.1"/>
    <property type="molecule type" value="Genomic_DNA"/>
</dbReference>
<keyword evidence="1" id="KW-0812">Transmembrane</keyword>
<proteinExistence type="predicted"/>
<organism evidence="2 3">
    <name type="scientific">Novosphingobium umbonatum</name>
    <dbReference type="NCBI Taxonomy" id="1908524"/>
    <lineage>
        <taxon>Bacteria</taxon>
        <taxon>Pseudomonadati</taxon>
        <taxon>Pseudomonadota</taxon>
        <taxon>Alphaproteobacteria</taxon>
        <taxon>Sphingomonadales</taxon>
        <taxon>Sphingomonadaceae</taxon>
        <taxon>Novosphingobium</taxon>
    </lineage>
</organism>
<dbReference type="AlphaFoldDB" id="A0A3S2VB64"/>
<dbReference type="OrthoDB" id="7593980at2"/>
<protein>
    <submittedName>
        <fullName evidence="2">Uncharacterized protein</fullName>
    </submittedName>
</protein>
<comment type="caution">
    <text evidence="2">The sequence shown here is derived from an EMBL/GenBank/DDBJ whole genome shotgun (WGS) entry which is preliminary data.</text>
</comment>
<feature type="transmembrane region" description="Helical" evidence="1">
    <location>
        <begin position="117"/>
        <end position="145"/>
    </location>
</feature>
<dbReference type="Proteomes" id="UP000282837">
    <property type="component" value="Unassembled WGS sequence"/>
</dbReference>
<feature type="transmembrane region" description="Helical" evidence="1">
    <location>
        <begin position="62"/>
        <end position="80"/>
    </location>
</feature>
<feature type="transmembrane region" description="Helical" evidence="1">
    <location>
        <begin position="34"/>
        <end position="50"/>
    </location>
</feature>
<feature type="transmembrane region" description="Helical" evidence="1">
    <location>
        <begin position="86"/>
        <end position="105"/>
    </location>
</feature>
<feature type="transmembrane region" description="Helical" evidence="1">
    <location>
        <begin position="165"/>
        <end position="185"/>
    </location>
</feature>
<keyword evidence="3" id="KW-1185">Reference proteome</keyword>